<evidence type="ECO:0000256" key="5">
    <source>
        <dbReference type="RuleBase" id="RU000384"/>
    </source>
</evidence>
<dbReference type="InterPro" id="IPR036651">
    <property type="entry name" value="Gln_synt_N_sf"/>
</dbReference>
<dbReference type="Gene3D" id="3.30.590.10">
    <property type="entry name" value="Glutamine synthetase/guanido kinase, catalytic domain"/>
    <property type="match status" value="1"/>
</dbReference>
<dbReference type="GO" id="GO:0004356">
    <property type="term" value="F:glutamine synthetase activity"/>
    <property type="evidence" value="ECO:0007669"/>
    <property type="project" value="UniProtKB-EC"/>
</dbReference>
<dbReference type="Proteomes" id="UP000282574">
    <property type="component" value="Unassembled WGS sequence"/>
</dbReference>
<dbReference type="InterPro" id="IPR008146">
    <property type="entry name" value="Gln_synth_cat_dom"/>
</dbReference>
<proteinExistence type="inferred from homology"/>
<dbReference type="SUPFAM" id="SSF55931">
    <property type="entry name" value="Glutamine synthetase/guanido kinase"/>
    <property type="match status" value="1"/>
</dbReference>
<comment type="similarity">
    <text evidence="1 4 5">Belongs to the glutamine synthetase family.</text>
</comment>
<dbReference type="SMART" id="SM01230">
    <property type="entry name" value="Gln-synt_C"/>
    <property type="match status" value="1"/>
</dbReference>
<dbReference type="Pfam" id="PF00120">
    <property type="entry name" value="Gln-synt_C"/>
    <property type="match status" value="1"/>
</dbReference>
<comment type="function">
    <text evidence="3">Involved in nitrogen metabolism via ammonium assimilation. Catalyzes the ATP-dependent biosynthesis of glutamine from glutamate and ammonia.</text>
</comment>
<dbReference type="GO" id="GO:0016020">
    <property type="term" value="C:membrane"/>
    <property type="evidence" value="ECO:0007669"/>
    <property type="project" value="TreeGrafter"/>
</dbReference>
<dbReference type="GO" id="GO:0005737">
    <property type="term" value="C:cytoplasm"/>
    <property type="evidence" value="ECO:0007669"/>
    <property type="project" value="TreeGrafter"/>
</dbReference>
<evidence type="ECO:0000256" key="3">
    <source>
        <dbReference type="ARBA" id="ARBA00045640"/>
    </source>
</evidence>
<dbReference type="SUPFAM" id="SSF54368">
    <property type="entry name" value="Glutamine synthetase, N-terminal domain"/>
    <property type="match status" value="1"/>
</dbReference>
<dbReference type="EMBL" id="RSCK01000062">
    <property type="protein sequence ID" value="RUT07405.1"/>
    <property type="molecule type" value="Genomic_DNA"/>
</dbReference>
<dbReference type="PANTHER" id="PTHR43407:SF1">
    <property type="entry name" value="LENGSIN"/>
    <property type="match status" value="1"/>
</dbReference>
<dbReference type="EC" id="6.3.1.2" evidence="2"/>
<dbReference type="InterPro" id="IPR014746">
    <property type="entry name" value="Gln_synth/guanido_kin_cat_dom"/>
</dbReference>
<dbReference type="InterPro" id="IPR008147">
    <property type="entry name" value="Gln_synt_N"/>
</dbReference>
<dbReference type="GO" id="GO:0006542">
    <property type="term" value="P:glutamine biosynthetic process"/>
    <property type="evidence" value="ECO:0007669"/>
    <property type="project" value="InterPro"/>
</dbReference>
<reference evidence="8 9" key="1">
    <citation type="journal article" date="2019" name="Genome Biol. Evol.">
        <title>Day and night: Metabolic profiles and evolutionary relationships of six axenic non-marine cyanobacteria.</title>
        <authorList>
            <person name="Will S.E."/>
            <person name="Henke P."/>
            <person name="Boedeker C."/>
            <person name="Huang S."/>
            <person name="Brinkmann H."/>
            <person name="Rohde M."/>
            <person name="Jarek M."/>
            <person name="Friedl T."/>
            <person name="Seufert S."/>
            <person name="Schumacher M."/>
            <person name="Overmann J."/>
            <person name="Neumann-Schaal M."/>
            <person name="Petersen J."/>
        </authorList>
    </citation>
    <scope>NUCLEOTIDE SEQUENCE [LARGE SCALE GENOMIC DNA]</scope>
    <source>
        <strain evidence="8 9">SAG 39.79</strain>
    </source>
</reference>
<feature type="domain" description="GS beta-grasp" evidence="6">
    <location>
        <begin position="30"/>
        <end position="124"/>
    </location>
</feature>
<evidence type="ECO:0000259" key="6">
    <source>
        <dbReference type="PROSITE" id="PS51986"/>
    </source>
</evidence>
<sequence>MVISADRALGNAHLDESARITDFLQELKQKGFEYIRFEMPDLHGVSRMKLIPVDRVESYARKGLNIYAGTIALDTNSSVVPGSGYHEEVRYCDFMMRPDFDTLTPIPWLEKTAKVICDTYWNSGEPVKGSSRYVAKAMLERAAQLGFDVMMGHEFEFYFLTANTKEPLFDGRHIYNHLRGQFIPEIQQLLNHLRASEIDIITHNSEYAPSQFEINYGPAIGIRGADKAFTFKNAVKEIVHQMGYHATFMTKPFSDRSGSCCHFHISLLDRETKHNAFFDPNDENGLSITLKSFVEGVLVHSPGIMPFINPTPNCYRRLKPRTFAPSNISWGIEDRGAMIRVKATRDEGTHIEVRAASGISNPYLTLASILAAGLLGVKNNLQLRPSGEVTGEDNPNLPKLPFNLDSALNALEADAEIQNMLGEEFVHLFKTVKRFELKRFHSRVSEWEREEYMDVY</sequence>
<gene>
    <name evidence="8" type="ORF">DSM107010_50840</name>
</gene>
<organism evidence="8 9">
    <name type="scientific">Chroococcidiopsis cubana SAG 39.79</name>
    <dbReference type="NCBI Taxonomy" id="388085"/>
    <lineage>
        <taxon>Bacteria</taxon>
        <taxon>Bacillati</taxon>
        <taxon>Cyanobacteriota</taxon>
        <taxon>Cyanophyceae</taxon>
        <taxon>Chroococcidiopsidales</taxon>
        <taxon>Chroococcidiopsidaceae</taxon>
        <taxon>Chroococcidiopsis</taxon>
    </lineage>
</organism>
<keyword evidence="9" id="KW-1185">Reference proteome</keyword>
<dbReference type="PANTHER" id="PTHR43407">
    <property type="entry name" value="GLUTAMINE SYNTHETASE"/>
    <property type="match status" value="1"/>
</dbReference>
<dbReference type="AlphaFoldDB" id="A0AB37UE91"/>
<dbReference type="PROSITE" id="PS51987">
    <property type="entry name" value="GS_CATALYTIC"/>
    <property type="match status" value="1"/>
</dbReference>
<dbReference type="PROSITE" id="PS51986">
    <property type="entry name" value="GS_BETA_GRASP"/>
    <property type="match status" value="1"/>
</dbReference>
<protein>
    <recommendedName>
        <fullName evidence="2">glutamine synthetase</fullName>
        <ecNumber evidence="2">6.3.1.2</ecNumber>
    </recommendedName>
</protein>
<name>A0AB37UE91_9CYAN</name>
<evidence type="ECO:0000256" key="4">
    <source>
        <dbReference type="PROSITE-ProRule" id="PRU01330"/>
    </source>
</evidence>
<feature type="domain" description="GS catalytic" evidence="7">
    <location>
        <begin position="131"/>
        <end position="456"/>
    </location>
</feature>
<evidence type="ECO:0000259" key="7">
    <source>
        <dbReference type="PROSITE" id="PS51987"/>
    </source>
</evidence>
<evidence type="ECO:0000256" key="1">
    <source>
        <dbReference type="ARBA" id="ARBA00009897"/>
    </source>
</evidence>
<dbReference type="RefSeq" id="WP_106168896.1">
    <property type="nucleotide sequence ID" value="NZ_JAVKZF010000001.1"/>
</dbReference>
<accession>A0AB37UE91</accession>
<dbReference type="Gene3D" id="3.10.20.70">
    <property type="entry name" value="Glutamine synthetase, N-terminal domain"/>
    <property type="match status" value="1"/>
</dbReference>
<evidence type="ECO:0000313" key="9">
    <source>
        <dbReference type="Proteomes" id="UP000282574"/>
    </source>
</evidence>
<evidence type="ECO:0000313" key="8">
    <source>
        <dbReference type="EMBL" id="RUT07405.1"/>
    </source>
</evidence>
<comment type="caution">
    <text evidence="8">The sequence shown here is derived from an EMBL/GenBank/DDBJ whole genome shotgun (WGS) entry which is preliminary data.</text>
</comment>
<evidence type="ECO:0000256" key="2">
    <source>
        <dbReference type="ARBA" id="ARBA00012937"/>
    </source>
</evidence>
<dbReference type="FunFam" id="3.10.20.70:FF:000007">
    <property type="entry name" value="LOW QUALITY PROTEIN: lengsin"/>
    <property type="match status" value="1"/>
</dbReference>